<protein>
    <recommendedName>
        <fullName evidence="11">FAD-binding domain-containing protein</fullName>
    </recommendedName>
</protein>
<dbReference type="EMBL" id="JAADJG010000101">
    <property type="protein sequence ID" value="KAF4455187.1"/>
    <property type="molecule type" value="Genomic_DNA"/>
</dbReference>
<evidence type="ECO:0000256" key="6">
    <source>
        <dbReference type="ARBA" id="ARBA00022827"/>
    </source>
</evidence>
<dbReference type="AlphaFoldDB" id="A0A8H4KRY7"/>
<dbReference type="Gene3D" id="3.50.50.60">
    <property type="entry name" value="FAD/NAD(P)-binding domain"/>
    <property type="match status" value="1"/>
</dbReference>
<keyword evidence="7" id="KW-1133">Transmembrane helix</keyword>
<organism evidence="12 13">
    <name type="scientific">Fusarium austroafricanum</name>
    <dbReference type="NCBI Taxonomy" id="2364996"/>
    <lineage>
        <taxon>Eukaryota</taxon>
        <taxon>Fungi</taxon>
        <taxon>Dikarya</taxon>
        <taxon>Ascomycota</taxon>
        <taxon>Pezizomycotina</taxon>
        <taxon>Sordariomycetes</taxon>
        <taxon>Hypocreomycetidae</taxon>
        <taxon>Hypocreales</taxon>
        <taxon>Nectriaceae</taxon>
        <taxon>Fusarium</taxon>
        <taxon>Fusarium concolor species complex</taxon>
    </lineage>
</organism>
<dbReference type="GO" id="GO:0016020">
    <property type="term" value="C:membrane"/>
    <property type="evidence" value="ECO:0007669"/>
    <property type="project" value="UniProtKB-SubCell"/>
</dbReference>
<dbReference type="OrthoDB" id="16820at2759"/>
<keyword evidence="9" id="KW-0503">Monooxygenase</keyword>
<keyword evidence="10" id="KW-0472">Membrane</keyword>
<dbReference type="Proteomes" id="UP000605986">
    <property type="component" value="Unassembled WGS sequence"/>
</dbReference>
<dbReference type="PANTHER" id="PTHR47356">
    <property type="entry name" value="FAD-DEPENDENT MONOOXYGENASE ASQG-RELATED"/>
    <property type="match status" value="1"/>
</dbReference>
<dbReference type="InterPro" id="IPR036188">
    <property type="entry name" value="FAD/NAD-bd_sf"/>
</dbReference>
<evidence type="ECO:0000256" key="3">
    <source>
        <dbReference type="ARBA" id="ARBA00007992"/>
    </source>
</evidence>
<dbReference type="PRINTS" id="PR00420">
    <property type="entry name" value="RNGMNOXGNASE"/>
</dbReference>
<comment type="similarity">
    <text evidence="3">Belongs to the paxM FAD-dependent monooxygenase family.</text>
</comment>
<keyword evidence="5" id="KW-0812">Transmembrane</keyword>
<evidence type="ECO:0000256" key="8">
    <source>
        <dbReference type="ARBA" id="ARBA00023002"/>
    </source>
</evidence>
<evidence type="ECO:0000256" key="10">
    <source>
        <dbReference type="ARBA" id="ARBA00023136"/>
    </source>
</evidence>
<gene>
    <name evidence="12" type="ORF">F53441_2425</name>
</gene>
<comment type="subcellular location">
    <subcellularLocation>
        <location evidence="2">Membrane</location>
    </subcellularLocation>
</comment>
<dbReference type="InterPro" id="IPR002938">
    <property type="entry name" value="FAD-bd"/>
</dbReference>
<dbReference type="GO" id="GO:0071949">
    <property type="term" value="F:FAD binding"/>
    <property type="evidence" value="ECO:0007669"/>
    <property type="project" value="InterPro"/>
</dbReference>
<feature type="domain" description="FAD-binding" evidence="11">
    <location>
        <begin position="285"/>
        <end position="339"/>
    </location>
</feature>
<comment type="caution">
    <text evidence="12">The sequence shown here is derived from an EMBL/GenBank/DDBJ whole genome shotgun (WGS) entry which is preliminary data.</text>
</comment>
<sequence length="803" mass="89531">MASSEHTVVIVGGSVAGLSLANMLEKRGIRYILLEAYDKIAPQIGASIGIHPSGLRILDQLGCAQELMDLIDIPLYHSYIRNPDGSVIRHYQGIHENFAKRHGYPTIFIDRQMLLKALYNNLKSKSSILPGNRVESVREVERGVEVRTAKGEVYRGDVLIGADGIWSTVRKEMWRIGNKKSPGYFPADEWSKVPCYYKCIFGISHPIKALPPGGHYVYNRRFSYLVITGPGGRVYWFLFAKLPTPKFGNDIPRFTKVDEEGLAQEHFSDQITPEIPFKTLYEARISSTLTPLHEHAFEKWHFNRIMTIGDAAHKFEPLTGHGGNCAIETAASLVNHLFAEKASHWDHAHISAAFKAVQDERYERVRWLIKDANDVQNMQAMATPVWAVLAPIMPYFMKLEDLLAMSGSKFVGASRLNDIPMPHRDHTVPFDDELSAKPLPWLGLLSNAFGAVSQGTLFWLSFRVLRLSGIPTTFDGAPTVTSYTGIPIVDSILAMFGNIFGVILASESSWIHMASFMSLLMSTTLDWTIESYRASSAGLFTSYPSIFGLMYQLRGVGKIAPLYHLISVLESALTRSQRPITSHSTPSEVSKSLPISVGLGLVFPSIAFLWPFENKYVMQKVVAFWQPFPLYVSALTFGLSTILRRQQTSSLPAEKHKEPVQDRHEGQWILRHAYTTRATAAAVVHLWIMYKISSNPSLTFSGVFGGLSGLVTAPQDTSVAGSIIGFFQRDMLLNAASVLAHNIYRTLDLRRSGYITTNESVSACLASLVAQPVLGPAAVHIGFLGWREDVLMRTSRQIRRHVY</sequence>
<evidence type="ECO:0000256" key="4">
    <source>
        <dbReference type="ARBA" id="ARBA00022630"/>
    </source>
</evidence>
<keyword evidence="6" id="KW-0274">FAD</keyword>
<evidence type="ECO:0000256" key="7">
    <source>
        <dbReference type="ARBA" id="ARBA00022989"/>
    </source>
</evidence>
<accession>A0A8H4KRY7</accession>
<dbReference type="GO" id="GO:0004497">
    <property type="term" value="F:monooxygenase activity"/>
    <property type="evidence" value="ECO:0007669"/>
    <property type="project" value="UniProtKB-KW"/>
</dbReference>
<dbReference type="Pfam" id="PF01494">
    <property type="entry name" value="FAD_binding_3"/>
    <property type="match status" value="2"/>
</dbReference>
<name>A0A8H4KRY7_9HYPO</name>
<evidence type="ECO:0000256" key="9">
    <source>
        <dbReference type="ARBA" id="ARBA00023033"/>
    </source>
</evidence>
<keyword evidence="8" id="KW-0560">Oxidoreductase</keyword>
<keyword evidence="4" id="KW-0285">Flavoprotein</keyword>
<dbReference type="PANTHER" id="PTHR47356:SF2">
    <property type="entry name" value="FAD-BINDING DOMAIN-CONTAINING PROTEIN-RELATED"/>
    <property type="match status" value="1"/>
</dbReference>
<comment type="cofactor">
    <cofactor evidence="1">
        <name>FAD</name>
        <dbReference type="ChEBI" id="CHEBI:57692"/>
    </cofactor>
</comment>
<keyword evidence="13" id="KW-1185">Reference proteome</keyword>
<evidence type="ECO:0000259" key="11">
    <source>
        <dbReference type="Pfam" id="PF01494"/>
    </source>
</evidence>
<dbReference type="InterPro" id="IPR050562">
    <property type="entry name" value="FAD_mOase_fung"/>
</dbReference>
<evidence type="ECO:0000313" key="12">
    <source>
        <dbReference type="EMBL" id="KAF4455187.1"/>
    </source>
</evidence>
<evidence type="ECO:0000256" key="5">
    <source>
        <dbReference type="ARBA" id="ARBA00022692"/>
    </source>
</evidence>
<feature type="domain" description="FAD-binding" evidence="11">
    <location>
        <begin position="6"/>
        <end position="173"/>
    </location>
</feature>
<evidence type="ECO:0000256" key="1">
    <source>
        <dbReference type="ARBA" id="ARBA00001974"/>
    </source>
</evidence>
<reference evidence="12" key="1">
    <citation type="submission" date="2020-01" db="EMBL/GenBank/DDBJ databases">
        <title>Identification and distribution of gene clusters putatively required for synthesis of sphingolipid metabolism inhibitors in phylogenetically diverse species of the filamentous fungus Fusarium.</title>
        <authorList>
            <person name="Kim H.-S."/>
            <person name="Busman M."/>
            <person name="Brown D.W."/>
            <person name="Divon H."/>
            <person name="Uhlig S."/>
            <person name="Proctor R.H."/>
        </authorList>
    </citation>
    <scope>NUCLEOTIDE SEQUENCE</scope>
    <source>
        <strain evidence="12">NRRL 53441</strain>
    </source>
</reference>
<proteinExistence type="inferred from homology"/>
<dbReference type="SUPFAM" id="SSF51905">
    <property type="entry name" value="FAD/NAD(P)-binding domain"/>
    <property type="match status" value="1"/>
</dbReference>
<evidence type="ECO:0000313" key="13">
    <source>
        <dbReference type="Proteomes" id="UP000605986"/>
    </source>
</evidence>
<evidence type="ECO:0000256" key="2">
    <source>
        <dbReference type="ARBA" id="ARBA00004370"/>
    </source>
</evidence>